<keyword evidence="1" id="KW-0472">Membrane</keyword>
<name>C0HID7_MAIZE</name>
<accession>C0HID7</accession>
<reference evidence="2" key="2">
    <citation type="submission" date="2012-06" db="EMBL/GenBank/DDBJ databases">
        <authorList>
            <person name="Yu Y."/>
            <person name="Currie J."/>
            <person name="Lomeli R."/>
            <person name="Angelova A."/>
            <person name="Collura K."/>
            <person name="Wissotski M."/>
            <person name="Campos D."/>
            <person name="Kudrna D."/>
            <person name="Golser W."/>
            <person name="Ashely E."/>
            <person name="Descour A."/>
            <person name="Fernandes J."/>
            <person name="Soderlund C."/>
            <person name="Walbot V."/>
        </authorList>
    </citation>
    <scope>NUCLEOTIDE SEQUENCE</scope>
    <source>
        <strain evidence="2">B73</strain>
    </source>
</reference>
<reference evidence="2" key="1">
    <citation type="journal article" date="2009" name="PLoS Genet.">
        <title>Sequencing, mapping, and analysis of 27,455 maize full-length cDNAs.</title>
        <authorList>
            <person name="Soderlund C."/>
            <person name="Descour A."/>
            <person name="Kudrna D."/>
            <person name="Bomhoff M."/>
            <person name="Boyd L."/>
            <person name="Currie J."/>
            <person name="Angelova A."/>
            <person name="Collura K."/>
            <person name="Wissotski M."/>
            <person name="Ashley E."/>
            <person name="Morrow D."/>
            <person name="Fernandes J."/>
            <person name="Walbot V."/>
            <person name="Yu Y."/>
        </authorList>
    </citation>
    <scope>NUCLEOTIDE SEQUENCE</scope>
    <source>
        <strain evidence="2">B73</strain>
    </source>
</reference>
<protein>
    <submittedName>
        <fullName evidence="2">Uncharacterized protein</fullName>
    </submittedName>
</protein>
<keyword evidence="1" id="KW-0812">Transmembrane</keyword>
<dbReference type="EMBL" id="BT062093">
    <property type="protein sequence ID" value="ACN26790.1"/>
    <property type="molecule type" value="mRNA"/>
</dbReference>
<organism evidence="2">
    <name type="scientific">Zea mays</name>
    <name type="common">Maize</name>
    <dbReference type="NCBI Taxonomy" id="4577"/>
    <lineage>
        <taxon>Eukaryota</taxon>
        <taxon>Viridiplantae</taxon>
        <taxon>Streptophyta</taxon>
        <taxon>Embryophyta</taxon>
        <taxon>Tracheophyta</taxon>
        <taxon>Spermatophyta</taxon>
        <taxon>Magnoliopsida</taxon>
        <taxon>Liliopsida</taxon>
        <taxon>Poales</taxon>
        <taxon>Poaceae</taxon>
        <taxon>PACMAD clade</taxon>
        <taxon>Panicoideae</taxon>
        <taxon>Andropogonodae</taxon>
        <taxon>Andropogoneae</taxon>
        <taxon>Tripsacinae</taxon>
        <taxon>Zea</taxon>
    </lineage>
</organism>
<sequence length="218" mass="23844">MAENTKSARSQSPCLLLSGALSLSHLHLLIALHLFRGLKQQVRSMELATLQDVFIVILPVEHQYPLLLLPPLLAGFAVPMPLGHLSSWRTEAVEMIALIAAVTQDDLVIVRVAQADTAEARWTVPALAAHLHITCNLLGSQATNVVVLVQAKIVVTDQEPLVHLFRSSTHLAADQHSSTGQLRKFRGVHTSDAFEARPVHLDRMGNYCTLLSSSPHSR</sequence>
<evidence type="ECO:0000256" key="1">
    <source>
        <dbReference type="SAM" id="Phobius"/>
    </source>
</evidence>
<proteinExistence type="evidence at transcript level"/>
<feature type="transmembrane region" description="Helical" evidence="1">
    <location>
        <begin position="15"/>
        <end position="35"/>
    </location>
</feature>
<keyword evidence="1" id="KW-1133">Transmembrane helix</keyword>
<evidence type="ECO:0000313" key="2">
    <source>
        <dbReference type="EMBL" id="ACN26790.1"/>
    </source>
</evidence>
<dbReference type="AlphaFoldDB" id="C0HID7"/>